<keyword evidence="6 11" id="KW-0798">TonB box</keyword>
<evidence type="ECO:0000256" key="6">
    <source>
        <dbReference type="ARBA" id="ARBA00023077"/>
    </source>
</evidence>
<evidence type="ECO:0000259" key="13">
    <source>
        <dbReference type="Pfam" id="PF07715"/>
    </source>
</evidence>
<keyword evidence="7 10" id="KW-0472">Membrane</keyword>
<keyword evidence="15" id="KW-1185">Reference proteome</keyword>
<reference evidence="14 15" key="1">
    <citation type="submission" date="2022-10" db="EMBL/GenBank/DDBJ databases">
        <title>Kaistella sp. BT-6-1-3.</title>
        <authorList>
            <person name="Ai J."/>
            <person name="Deng Z."/>
        </authorList>
    </citation>
    <scope>NUCLEOTIDE SEQUENCE [LARGE SCALE GENOMIC DNA]</scope>
    <source>
        <strain evidence="14 15">BT6-1-3</strain>
    </source>
</reference>
<feature type="domain" description="TonB-dependent receptor plug" evidence="13">
    <location>
        <begin position="113"/>
        <end position="217"/>
    </location>
</feature>
<dbReference type="Pfam" id="PF07715">
    <property type="entry name" value="Plug"/>
    <property type="match status" value="1"/>
</dbReference>
<accession>A0ABT3JKI6</accession>
<dbReference type="PANTHER" id="PTHR30069">
    <property type="entry name" value="TONB-DEPENDENT OUTER MEMBRANE RECEPTOR"/>
    <property type="match status" value="1"/>
</dbReference>
<dbReference type="InterPro" id="IPR000531">
    <property type="entry name" value="Beta-barrel_TonB"/>
</dbReference>
<dbReference type="Proteomes" id="UP001209107">
    <property type="component" value="Unassembled WGS sequence"/>
</dbReference>
<keyword evidence="8 14" id="KW-0675">Receptor</keyword>
<proteinExistence type="inferred from homology"/>
<evidence type="ECO:0000256" key="4">
    <source>
        <dbReference type="ARBA" id="ARBA00022692"/>
    </source>
</evidence>
<evidence type="ECO:0000256" key="5">
    <source>
        <dbReference type="ARBA" id="ARBA00022729"/>
    </source>
</evidence>
<dbReference type="PROSITE" id="PS52016">
    <property type="entry name" value="TONB_DEPENDENT_REC_3"/>
    <property type="match status" value="1"/>
</dbReference>
<gene>
    <name evidence="14" type="ORF">OK344_03630</name>
</gene>
<dbReference type="InterPro" id="IPR037066">
    <property type="entry name" value="Plug_dom_sf"/>
</dbReference>
<evidence type="ECO:0000256" key="1">
    <source>
        <dbReference type="ARBA" id="ARBA00004571"/>
    </source>
</evidence>
<dbReference type="PANTHER" id="PTHR30069:SF29">
    <property type="entry name" value="HEMOGLOBIN AND HEMOGLOBIN-HAPTOGLOBIN-BINDING PROTEIN 1-RELATED"/>
    <property type="match status" value="1"/>
</dbReference>
<feature type="domain" description="TonB-dependent receptor-like beta-barrel" evidence="12">
    <location>
        <begin position="331"/>
        <end position="763"/>
    </location>
</feature>
<evidence type="ECO:0000256" key="3">
    <source>
        <dbReference type="ARBA" id="ARBA00022452"/>
    </source>
</evidence>
<evidence type="ECO:0000256" key="11">
    <source>
        <dbReference type="RuleBase" id="RU003357"/>
    </source>
</evidence>
<keyword evidence="3 10" id="KW-1134">Transmembrane beta strand</keyword>
<dbReference type="Pfam" id="PF00593">
    <property type="entry name" value="TonB_dep_Rec_b-barrel"/>
    <property type="match status" value="1"/>
</dbReference>
<dbReference type="Gene3D" id="2.60.40.1120">
    <property type="entry name" value="Carboxypeptidase-like, regulatory domain"/>
    <property type="match status" value="1"/>
</dbReference>
<dbReference type="Gene3D" id="2.40.170.20">
    <property type="entry name" value="TonB-dependent receptor, beta-barrel domain"/>
    <property type="match status" value="1"/>
</dbReference>
<keyword evidence="4 10" id="KW-0812">Transmembrane</keyword>
<dbReference type="InterPro" id="IPR039426">
    <property type="entry name" value="TonB-dep_rcpt-like"/>
</dbReference>
<dbReference type="SUPFAM" id="SSF56935">
    <property type="entry name" value="Porins"/>
    <property type="match status" value="1"/>
</dbReference>
<dbReference type="SUPFAM" id="SSF49452">
    <property type="entry name" value="Starch-binding domain-like"/>
    <property type="match status" value="1"/>
</dbReference>
<dbReference type="Gene3D" id="2.170.130.10">
    <property type="entry name" value="TonB-dependent receptor, plug domain"/>
    <property type="match status" value="1"/>
</dbReference>
<evidence type="ECO:0000313" key="14">
    <source>
        <dbReference type="EMBL" id="MCW4451292.1"/>
    </source>
</evidence>
<keyword evidence="2 10" id="KW-0813">Transport</keyword>
<dbReference type="InterPro" id="IPR012910">
    <property type="entry name" value="Plug_dom"/>
</dbReference>
<dbReference type="Pfam" id="PF13620">
    <property type="entry name" value="CarboxypepD_reg"/>
    <property type="match status" value="1"/>
</dbReference>
<evidence type="ECO:0000256" key="9">
    <source>
        <dbReference type="ARBA" id="ARBA00023237"/>
    </source>
</evidence>
<evidence type="ECO:0000259" key="12">
    <source>
        <dbReference type="Pfam" id="PF00593"/>
    </source>
</evidence>
<evidence type="ECO:0000256" key="7">
    <source>
        <dbReference type="ARBA" id="ARBA00023136"/>
    </source>
</evidence>
<organism evidence="14 15">
    <name type="scientific">Kaistella yananensis</name>
    <dbReference type="NCBI Taxonomy" id="2989820"/>
    <lineage>
        <taxon>Bacteria</taxon>
        <taxon>Pseudomonadati</taxon>
        <taxon>Bacteroidota</taxon>
        <taxon>Flavobacteriia</taxon>
        <taxon>Flavobacteriales</taxon>
        <taxon>Weeksellaceae</taxon>
        <taxon>Chryseobacterium group</taxon>
        <taxon>Kaistella</taxon>
    </lineage>
</organism>
<evidence type="ECO:0000313" key="15">
    <source>
        <dbReference type="Proteomes" id="UP001209107"/>
    </source>
</evidence>
<dbReference type="EMBL" id="JAPCHZ010000001">
    <property type="protein sequence ID" value="MCW4451292.1"/>
    <property type="molecule type" value="Genomic_DNA"/>
</dbReference>
<name>A0ABT3JKI6_9FLAO</name>
<evidence type="ECO:0000256" key="2">
    <source>
        <dbReference type="ARBA" id="ARBA00022448"/>
    </source>
</evidence>
<comment type="caution">
    <text evidence="14">The sequence shown here is derived from an EMBL/GenBank/DDBJ whole genome shotgun (WGS) entry which is preliminary data.</text>
</comment>
<comment type="subcellular location">
    <subcellularLocation>
        <location evidence="1 10">Cell outer membrane</location>
        <topology evidence="1 10">Multi-pass membrane protein</topology>
    </subcellularLocation>
</comment>
<evidence type="ECO:0000256" key="10">
    <source>
        <dbReference type="PROSITE-ProRule" id="PRU01360"/>
    </source>
</evidence>
<comment type="similarity">
    <text evidence="10 11">Belongs to the TonB-dependent receptor family.</text>
</comment>
<keyword evidence="9 10" id="KW-0998">Cell outer membrane</keyword>
<evidence type="ECO:0000256" key="8">
    <source>
        <dbReference type="ARBA" id="ARBA00023170"/>
    </source>
</evidence>
<dbReference type="RefSeq" id="WP_265143493.1">
    <property type="nucleotide sequence ID" value="NZ_JAPCHZ010000001.1"/>
</dbReference>
<keyword evidence="5" id="KW-0732">Signal</keyword>
<sequence>MKFTFNILLIFFGLTLISAQQTFKIKGKIIDFHDKVPLKNAVIKIGNYTETSDHNGFFSFSSVKKGKYAITATHPDCEAYTDQITVNNNLEITLNLEHHISDIETVTIHAAHKKSTPLIIRTVDKKEIERNSTENLGNVLSGISGVSALKTGNNIAKPIIHGLYGSRIAVINNGVKMAEQEWGVEHAPNVDITHFEHIDVIKGASALKYGSDAIGGVVLLIPENFKKTDTLKGSVNLSGISNGRGMGVDLNLVKTWENGWGVKTNGGFKKLGDLETPDNLLINTGMNFSSFGFTIQNNSFLQGISLDYSLTDQEIGIFRGSHIGNLEDFYTVLNSDLPIYTRDFSYSIDNPKQQIQHHLAKISAYKRFKDLGKFSVDYSFQYNHRKEYDLRRGELSEIPSLDLELFTNNLNITNLIERKNWNLETGIDLTYQYNYSTPETMARRLVPNYTKYSGGMYSVLKYRINPKLNVEGGLRYDHTKYKVKKWYDENDWNNLYAGDFEEFYVKTDGNRVFTKSVLTYRNLSFNAGIDLNPSENFSLKFNYAKVARTPNIAELFADGLHHSAAVLELGNMRLKNEEGNQFNLNIDSKFNVLGGLQLSVNPYLFLTKNFINQIPTGIQNTIRGVFPVWSYEQIDATMFGLDFDAQLKINNEFTYRGRFAYVKGTDETNDQPLILMLPPNFANSIEFSKPEWKNFYFKIENQTFLQQKKYPLFNPTINVYENGEEVEKTLDLSTPPPAYALWSIQTGLKLNKQFSAGLIVTNLFDKNYRDYLNRMRFFSYEMGRNIIFNVKYNF</sequence>
<dbReference type="InterPro" id="IPR013784">
    <property type="entry name" value="Carb-bd-like_fold"/>
</dbReference>
<protein>
    <submittedName>
        <fullName evidence="14">TonB-dependent receptor</fullName>
    </submittedName>
</protein>
<dbReference type="InterPro" id="IPR036942">
    <property type="entry name" value="Beta-barrel_TonB_sf"/>
</dbReference>